<evidence type="ECO:0000256" key="12">
    <source>
        <dbReference type="SAM" id="Phobius"/>
    </source>
</evidence>
<dbReference type="FunFam" id="1.20.120.1780:FF:000001">
    <property type="entry name" value="4-hydroxybenzoate octaprenyltransferase"/>
    <property type="match status" value="1"/>
</dbReference>
<feature type="transmembrane region" description="Helical" evidence="12">
    <location>
        <begin position="105"/>
        <end position="125"/>
    </location>
</feature>
<keyword evidence="6 13" id="KW-0808">Transferase</keyword>
<feature type="transmembrane region" description="Helical" evidence="12">
    <location>
        <begin position="132"/>
        <end position="152"/>
    </location>
</feature>
<accession>A0A4U1CL64</accession>
<feature type="transmembrane region" description="Helical" evidence="12">
    <location>
        <begin position="40"/>
        <end position="61"/>
    </location>
</feature>
<organism evidence="13 14">
    <name type="scientific">Pedobacter frigoris</name>
    <dbReference type="NCBI Taxonomy" id="2571272"/>
    <lineage>
        <taxon>Bacteria</taxon>
        <taxon>Pseudomonadati</taxon>
        <taxon>Bacteroidota</taxon>
        <taxon>Sphingobacteriia</taxon>
        <taxon>Sphingobacteriales</taxon>
        <taxon>Sphingobacteriaceae</taxon>
        <taxon>Pedobacter</taxon>
    </lineage>
</organism>
<proteinExistence type="inferred from homology"/>
<name>A0A4U1CL64_9SPHI</name>
<sequence>MKKYFSLVLFAHSVFALPFALIGFFLGITTTENPFNWMLLLQVLLCMVFARNAAMAFNRYLDRNIDAKNPRTQMRDIPAGKVSANEALIFVIINCVLFITTTAFINSLCFYLSPVALFVVLFYSFTKRFTALCHMVLGLGLSLAPIGAYIAVTGQFDIVPVLYSFAVLFWVSGFDIIYALQDEDFDKNEKLHSIPAALGIKNALKLSVVLHVFSALCVILPVFFTSFSYFYYAGIAFFCFMLIYQHLLVKPNDISKVNRAFATTNGYASVVFAACFLIDAFLRTNFNF</sequence>
<evidence type="ECO:0000256" key="10">
    <source>
        <dbReference type="ARBA" id="ARBA00023136"/>
    </source>
</evidence>
<dbReference type="GO" id="GO:0005886">
    <property type="term" value="C:plasma membrane"/>
    <property type="evidence" value="ECO:0007669"/>
    <property type="project" value="TreeGrafter"/>
</dbReference>
<keyword evidence="14" id="KW-1185">Reference proteome</keyword>
<comment type="caution">
    <text evidence="13">The sequence shown here is derived from an EMBL/GenBank/DDBJ whole genome shotgun (WGS) entry which is preliminary data.</text>
</comment>
<evidence type="ECO:0000256" key="6">
    <source>
        <dbReference type="ARBA" id="ARBA00022679"/>
    </source>
</evidence>
<dbReference type="PANTHER" id="PTHR11048">
    <property type="entry name" value="PRENYLTRANSFERASES"/>
    <property type="match status" value="1"/>
</dbReference>
<evidence type="ECO:0000256" key="11">
    <source>
        <dbReference type="ARBA" id="ARBA00034524"/>
    </source>
</evidence>
<feature type="transmembrane region" description="Helical" evidence="12">
    <location>
        <begin position="202"/>
        <end position="223"/>
    </location>
</feature>
<evidence type="ECO:0000256" key="1">
    <source>
        <dbReference type="ARBA" id="ARBA00001946"/>
    </source>
</evidence>
<dbReference type="EMBL" id="SWBQ01000002">
    <property type="protein sequence ID" value="TKC07021.1"/>
    <property type="molecule type" value="Genomic_DNA"/>
</dbReference>
<evidence type="ECO:0000256" key="3">
    <source>
        <dbReference type="ARBA" id="ARBA00005985"/>
    </source>
</evidence>
<dbReference type="InterPro" id="IPR044878">
    <property type="entry name" value="UbiA_sf"/>
</dbReference>
<evidence type="ECO:0000256" key="2">
    <source>
        <dbReference type="ARBA" id="ARBA00004141"/>
    </source>
</evidence>
<feature type="transmembrane region" description="Helical" evidence="12">
    <location>
        <begin position="261"/>
        <end position="282"/>
    </location>
</feature>
<dbReference type="InterPro" id="IPR000537">
    <property type="entry name" value="UbiA_prenyltransferase"/>
</dbReference>
<evidence type="ECO:0000256" key="9">
    <source>
        <dbReference type="ARBA" id="ARBA00022989"/>
    </source>
</evidence>
<comment type="subcellular location">
    <subcellularLocation>
        <location evidence="2">Membrane</location>
        <topology evidence="2">Multi-pass membrane protein</topology>
    </subcellularLocation>
</comment>
<dbReference type="AlphaFoldDB" id="A0A4U1CL64"/>
<dbReference type="InterPro" id="IPR006371">
    <property type="entry name" value="Polyprenyltransferase_UbiA-li"/>
</dbReference>
<keyword evidence="8 12" id="KW-0812">Transmembrane</keyword>
<dbReference type="PANTHER" id="PTHR11048:SF28">
    <property type="entry name" value="4-HYDROXYBENZOATE POLYPRENYLTRANSFERASE, MITOCHONDRIAL"/>
    <property type="match status" value="1"/>
</dbReference>
<dbReference type="InterPro" id="IPR039653">
    <property type="entry name" value="Prenyltransferase"/>
</dbReference>
<dbReference type="Gene3D" id="1.20.120.1780">
    <property type="entry name" value="UbiA prenyltransferase"/>
    <property type="match status" value="1"/>
</dbReference>
<dbReference type="EC" id="2.5.1.39" evidence="11"/>
<dbReference type="GO" id="GO:0006744">
    <property type="term" value="P:ubiquinone biosynthetic process"/>
    <property type="evidence" value="ECO:0007669"/>
    <property type="project" value="UniProtKB-KW"/>
</dbReference>
<evidence type="ECO:0000256" key="7">
    <source>
        <dbReference type="ARBA" id="ARBA00022688"/>
    </source>
</evidence>
<feature type="transmembrane region" description="Helical" evidence="12">
    <location>
        <begin position="82"/>
        <end position="99"/>
    </location>
</feature>
<dbReference type="RefSeq" id="WP_136835294.1">
    <property type="nucleotide sequence ID" value="NZ_SWBQ01000002.1"/>
</dbReference>
<dbReference type="Gene3D" id="1.10.357.140">
    <property type="entry name" value="UbiA prenyltransferase"/>
    <property type="match status" value="1"/>
</dbReference>
<evidence type="ECO:0000256" key="8">
    <source>
        <dbReference type="ARBA" id="ARBA00022692"/>
    </source>
</evidence>
<dbReference type="Proteomes" id="UP000307244">
    <property type="component" value="Unassembled WGS sequence"/>
</dbReference>
<feature type="transmembrane region" description="Helical" evidence="12">
    <location>
        <begin position="229"/>
        <end position="249"/>
    </location>
</feature>
<comment type="similarity">
    <text evidence="3">Belongs to the UbiA prenyltransferase family.</text>
</comment>
<dbReference type="GO" id="GO:0008412">
    <property type="term" value="F:4-hydroxybenzoate polyprenyltransferase activity"/>
    <property type="evidence" value="ECO:0007669"/>
    <property type="project" value="UniProtKB-EC"/>
</dbReference>
<dbReference type="FunFam" id="1.10.357.140:FF:000008">
    <property type="entry name" value="4-hydroxybenzoate octaprenyltransferase"/>
    <property type="match status" value="1"/>
</dbReference>
<keyword evidence="4" id="KW-1003">Cell membrane</keyword>
<evidence type="ECO:0000256" key="4">
    <source>
        <dbReference type="ARBA" id="ARBA00022475"/>
    </source>
</evidence>
<reference evidence="13 14" key="1">
    <citation type="submission" date="2019-04" db="EMBL/GenBank/DDBJ databases">
        <title>Pedobacter sp. RP-3-15 sp. nov., isolated from Arctic soil.</title>
        <authorList>
            <person name="Dahal R.H."/>
            <person name="Kim D.-U."/>
        </authorList>
    </citation>
    <scope>NUCLEOTIDE SEQUENCE [LARGE SCALE GENOMIC DNA]</scope>
    <source>
        <strain evidence="13 14">RP-3-15</strain>
    </source>
</reference>
<evidence type="ECO:0000313" key="14">
    <source>
        <dbReference type="Proteomes" id="UP000307244"/>
    </source>
</evidence>
<comment type="cofactor">
    <cofactor evidence="1">
        <name>Mg(2+)</name>
        <dbReference type="ChEBI" id="CHEBI:18420"/>
    </cofactor>
</comment>
<feature type="transmembrane region" description="Helical" evidence="12">
    <location>
        <begin position="7"/>
        <end position="28"/>
    </location>
</feature>
<gene>
    <name evidence="13" type="ORF">FA047_07065</name>
</gene>
<dbReference type="NCBIfam" id="TIGR01475">
    <property type="entry name" value="ubiA_other"/>
    <property type="match status" value="1"/>
</dbReference>
<protein>
    <recommendedName>
        <fullName evidence="11">4-hydroxybenzoate polyprenyltransferase</fullName>
        <ecNumber evidence="11">2.5.1.39</ecNumber>
    </recommendedName>
</protein>
<keyword evidence="9 12" id="KW-1133">Transmembrane helix</keyword>
<evidence type="ECO:0000256" key="5">
    <source>
        <dbReference type="ARBA" id="ARBA00022519"/>
    </source>
</evidence>
<keyword evidence="10 12" id="KW-0472">Membrane</keyword>
<keyword evidence="5" id="KW-0997">Cell inner membrane</keyword>
<evidence type="ECO:0000313" key="13">
    <source>
        <dbReference type="EMBL" id="TKC07021.1"/>
    </source>
</evidence>
<keyword evidence="7" id="KW-0831">Ubiquinone biosynthesis</keyword>
<dbReference type="Pfam" id="PF01040">
    <property type="entry name" value="UbiA"/>
    <property type="match status" value="1"/>
</dbReference>
<dbReference type="OrthoDB" id="9782418at2"/>
<feature type="transmembrane region" description="Helical" evidence="12">
    <location>
        <begin position="158"/>
        <end position="181"/>
    </location>
</feature>
<dbReference type="CDD" id="cd13959">
    <property type="entry name" value="PT_UbiA_COQ2"/>
    <property type="match status" value="1"/>
</dbReference>